<proteinExistence type="predicted"/>
<name>A0A136Q1T4_9FIRM</name>
<dbReference type="EMBL" id="LSZW01000064">
    <property type="protein sequence ID" value="KXK64456.1"/>
    <property type="molecule type" value="Genomic_DNA"/>
</dbReference>
<reference evidence="1 2" key="1">
    <citation type="submission" date="2016-02" db="EMBL/GenBank/DDBJ databases">
        <authorList>
            <person name="Wen L."/>
            <person name="He K."/>
            <person name="Yang H."/>
        </authorList>
    </citation>
    <scope>NUCLEOTIDE SEQUENCE [LARGE SCALE GENOMIC DNA]</scope>
    <source>
        <strain evidence="1 2">DSM 22607</strain>
    </source>
</reference>
<protein>
    <submittedName>
        <fullName evidence="1">Uncharacterized protein</fullName>
    </submittedName>
</protein>
<evidence type="ECO:0000313" key="1">
    <source>
        <dbReference type="EMBL" id="KXK64456.1"/>
    </source>
</evidence>
<accession>A0A136Q1T4</accession>
<dbReference type="AlphaFoldDB" id="A0A136Q1T4"/>
<keyword evidence="2" id="KW-1185">Reference proteome</keyword>
<organism evidence="1 2">
    <name type="scientific">Christensenella minuta</name>
    <dbReference type="NCBI Taxonomy" id="626937"/>
    <lineage>
        <taxon>Bacteria</taxon>
        <taxon>Bacillati</taxon>
        <taxon>Bacillota</taxon>
        <taxon>Clostridia</taxon>
        <taxon>Christensenellales</taxon>
        <taxon>Christensenellaceae</taxon>
        <taxon>Christensenella</taxon>
    </lineage>
</organism>
<comment type="caution">
    <text evidence="1">The sequence shown here is derived from an EMBL/GenBank/DDBJ whole genome shotgun (WGS) entry which is preliminary data.</text>
</comment>
<dbReference type="Proteomes" id="UP000070366">
    <property type="component" value="Unassembled WGS sequence"/>
</dbReference>
<sequence length="58" mass="6356">MAKSNLHSGGFPLCACVRGTLFLANFRRPAVFFAVLAFQEDRRSAHRGNYRQGGGKNG</sequence>
<gene>
    <name evidence="1" type="ORF">HMPREF3293_02535</name>
</gene>
<evidence type="ECO:0000313" key="2">
    <source>
        <dbReference type="Proteomes" id="UP000070366"/>
    </source>
</evidence>